<evidence type="ECO:0000313" key="2">
    <source>
        <dbReference type="Proteomes" id="UP001465976"/>
    </source>
</evidence>
<name>A0ABR3FKL2_9AGAR</name>
<dbReference type="EMBL" id="JBAHYK010000261">
    <property type="protein sequence ID" value="KAL0575935.1"/>
    <property type="molecule type" value="Genomic_DNA"/>
</dbReference>
<dbReference type="Proteomes" id="UP001465976">
    <property type="component" value="Unassembled WGS sequence"/>
</dbReference>
<comment type="caution">
    <text evidence="1">The sequence shown here is derived from an EMBL/GenBank/DDBJ whole genome shotgun (WGS) entry which is preliminary data.</text>
</comment>
<protein>
    <submittedName>
        <fullName evidence="1">Uncharacterized protein</fullName>
    </submittedName>
</protein>
<evidence type="ECO:0000313" key="1">
    <source>
        <dbReference type="EMBL" id="KAL0575935.1"/>
    </source>
</evidence>
<proteinExistence type="predicted"/>
<reference evidence="1 2" key="1">
    <citation type="submission" date="2024-02" db="EMBL/GenBank/DDBJ databases">
        <title>A draft genome for the cacao thread blight pathogen Marasmius crinis-equi.</title>
        <authorList>
            <person name="Cohen S.P."/>
            <person name="Baruah I.K."/>
            <person name="Amoako-Attah I."/>
            <person name="Bukari Y."/>
            <person name="Meinhardt L.W."/>
            <person name="Bailey B.A."/>
        </authorList>
    </citation>
    <scope>NUCLEOTIDE SEQUENCE [LARGE SCALE GENOMIC DNA]</scope>
    <source>
        <strain evidence="1 2">GH-76</strain>
    </source>
</reference>
<gene>
    <name evidence="1" type="ORF">V5O48_006046</name>
</gene>
<keyword evidence="2" id="KW-1185">Reference proteome</keyword>
<accession>A0ABR3FKL2</accession>
<sequence length="211" mass="23693">MREAISSDEQMDEASLSSNILMIMHFGTLSNELNMAFLRNGASKWMARLMRRLTKLPFDINTGPTVVGFMKGCISYIEGQSRTYGYPCVVEALENRILESIVSASPFIHADLGVRLTVAGDRHLQDQCLALVRTIGCYTSYFPVLRPLRRCIWKAERLARDTQLPSELGRVFELLARITALRVDDKRSCPPLNACANPMVGFCVFKSLLPD</sequence>
<organism evidence="1 2">
    <name type="scientific">Marasmius crinis-equi</name>
    <dbReference type="NCBI Taxonomy" id="585013"/>
    <lineage>
        <taxon>Eukaryota</taxon>
        <taxon>Fungi</taxon>
        <taxon>Dikarya</taxon>
        <taxon>Basidiomycota</taxon>
        <taxon>Agaricomycotina</taxon>
        <taxon>Agaricomycetes</taxon>
        <taxon>Agaricomycetidae</taxon>
        <taxon>Agaricales</taxon>
        <taxon>Marasmiineae</taxon>
        <taxon>Marasmiaceae</taxon>
        <taxon>Marasmius</taxon>
    </lineage>
</organism>